<evidence type="ECO:0000256" key="2">
    <source>
        <dbReference type="ARBA" id="ARBA00006357"/>
    </source>
</evidence>
<keyword evidence="9" id="KW-1185">Reference proteome</keyword>
<dbReference type="FunFam" id="3.30.420.10:FF:000019">
    <property type="entry name" value="RNA exonuclease NEF-sp"/>
    <property type="match status" value="1"/>
</dbReference>
<dbReference type="Gene3D" id="3.30.420.10">
    <property type="entry name" value="Ribonuclease H-like superfamily/Ribonuclease H"/>
    <property type="match status" value="1"/>
</dbReference>
<keyword evidence="6" id="KW-0539">Nucleus</keyword>
<feature type="domain" description="Exonuclease" evidence="7">
    <location>
        <begin position="207"/>
        <end position="366"/>
    </location>
</feature>
<name>A0ABC8KCV8_ERUVS</name>
<reference evidence="8 9" key="1">
    <citation type="submission" date="2022-03" db="EMBL/GenBank/DDBJ databases">
        <authorList>
            <person name="Macdonald S."/>
            <person name="Ahmed S."/>
            <person name="Newling K."/>
        </authorList>
    </citation>
    <scope>NUCLEOTIDE SEQUENCE [LARGE SCALE GENOMIC DNA]</scope>
</reference>
<organism evidence="8 9">
    <name type="scientific">Eruca vesicaria subsp. sativa</name>
    <name type="common">Garden rocket</name>
    <name type="synonym">Eruca sativa</name>
    <dbReference type="NCBI Taxonomy" id="29727"/>
    <lineage>
        <taxon>Eukaryota</taxon>
        <taxon>Viridiplantae</taxon>
        <taxon>Streptophyta</taxon>
        <taxon>Embryophyta</taxon>
        <taxon>Tracheophyta</taxon>
        <taxon>Spermatophyta</taxon>
        <taxon>Magnoliopsida</taxon>
        <taxon>eudicotyledons</taxon>
        <taxon>Gunneridae</taxon>
        <taxon>Pentapetalae</taxon>
        <taxon>rosids</taxon>
        <taxon>malvids</taxon>
        <taxon>Brassicales</taxon>
        <taxon>Brassicaceae</taxon>
        <taxon>Brassiceae</taxon>
        <taxon>Eruca</taxon>
    </lineage>
</organism>
<keyword evidence="3" id="KW-0540">Nuclease</keyword>
<dbReference type="InterPro" id="IPR012337">
    <property type="entry name" value="RNaseH-like_sf"/>
</dbReference>
<proteinExistence type="inferred from homology"/>
<keyword evidence="4" id="KW-0378">Hydrolase</keyword>
<dbReference type="PANTHER" id="PTHR12801:SF157">
    <property type="entry name" value="SMALL RNA DEGRADING NUCLEASE 5"/>
    <property type="match status" value="1"/>
</dbReference>
<comment type="similarity">
    <text evidence="2">Belongs to the REXO1/REXO3 family.</text>
</comment>
<dbReference type="EMBL" id="CAKOAT010220488">
    <property type="protein sequence ID" value="CAH8356794.1"/>
    <property type="molecule type" value="Genomic_DNA"/>
</dbReference>
<evidence type="ECO:0000256" key="4">
    <source>
        <dbReference type="ARBA" id="ARBA00022801"/>
    </source>
</evidence>
<keyword evidence="5" id="KW-0269">Exonuclease</keyword>
<dbReference type="GO" id="GO:0005634">
    <property type="term" value="C:nucleus"/>
    <property type="evidence" value="ECO:0007669"/>
    <property type="project" value="UniProtKB-SubCell"/>
</dbReference>
<dbReference type="InterPro" id="IPR047021">
    <property type="entry name" value="REXO1/3/4-like"/>
</dbReference>
<comment type="subcellular location">
    <subcellularLocation>
        <location evidence="1">Nucleus</location>
    </subcellularLocation>
</comment>
<evidence type="ECO:0000256" key="3">
    <source>
        <dbReference type="ARBA" id="ARBA00022722"/>
    </source>
</evidence>
<comment type="caution">
    <text evidence="8">The sequence shown here is derived from an EMBL/GenBank/DDBJ whole genome shotgun (WGS) entry which is preliminary data.</text>
</comment>
<dbReference type="SMART" id="SM00479">
    <property type="entry name" value="EXOIII"/>
    <property type="match status" value="1"/>
</dbReference>
<dbReference type="CDD" id="cd06145">
    <property type="entry name" value="REX1_like"/>
    <property type="match status" value="1"/>
</dbReference>
<dbReference type="PANTHER" id="PTHR12801">
    <property type="entry name" value="RNA EXONUCLEASE REXO1 / RECO3 FAMILY MEMBER-RELATED"/>
    <property type="match status" value="1"/>
</dbReference>
<evidence type="ECO:0000313" key="8">
    <source>
        <dbReference type="EMBL" id="CAH8356794.1"/>
    </source>
</evidence>
<evidence type="ECO:0000259" key="7">
    <source>
        <dbReference type="SMART" id="SM00479"/>
    </source>
</evidence>
<dbReference type="Proteomes" id="UP001642260">
    <property type="component" value="Unassembled WGS sequence"/>
</dbReference>
<evidence type="ECO:0000256" key="6">
    <source>
        <dbReference type="ARBA" id="ARBA00023242"/>
    </source>
</evidence>
<sequence length="561" mass="62807">MSSLKRKHDAVGEDNLVDGEKINTENGFFDIYGPEAKPELVFNTPDITLNLQDVQGLVTWVLGEGYMPSWVFIKNKPLIPKVVLLYLPGLDADLYLSQSKALSRLKSCCGNPIPLLALRLVCAVDEMKTIDTILTCRGKKKKTATSPMEPPEACNLTGKAFSELTKDIPFPVAYYTLSRKEMEQNGYKFETEFISTLPAPSGSCLHEILALDCEMCITKDGFELTRVTLVDIEGQILLDKLVKPTNHITDYNTRYSGITAEMMEGVTTTIRDIQEEFLKLVFKETILVGHSLENDLVSLKISHNLVIDTAVLYKHPRGGSYKTKLRILAKKFLAREIQMSETGHDSVEDAKAAMDLALMKIKYGPEFGSPPEMIRKRLLNVLNESGKATSIVDNINIVKRYASDSSNAIPVSDDDEALSKAMKEVKNRRSQFVWTQFSELNTHFLTRADDTEKLNSRLAKMISLLTCSASEKRPKSKVSAETKEILKKMDERVDALHTALPTNAMFIVCTGHGDTSIVHRLRKMLRDEKSEIGFSREEVVKVLEELQAQAEVALCFVGIKQ</sequence>
<dbReference type="GO" id="GO:0004527">
    <property type="term" value="F:exonuclease activity"/>
    <property type="evidence" value="ECO:0007669"/>
    <property type="project" value="UniProtKB-KW"/>
</dbReference>
<dbReference type="InterPro" id="IPR013520">
    <property type="entry name" value="Ribonucl_H"/>
</dbReference>
<gene>
    <name evidence="8" type="ORF">ERUC_LOCUS22549</name>
</gene>
<dbReference type="SUPFAM" id="SSF53098">
    <property type="entry name" value="Ribonuclease H-like"/>
    <property type="match status" value="1"/>
</dbReference>
<accession>A0ABC8KCV8</accession>
<dbReference type="InterPro" id="IPR036397">
    <property type="entry name" value="RNaseH_sf"/>
</dbReference>
<evidence type="ECO:0000313" key="9">
    <source>
        <dbReference type="Proteomes" id="UP001642260"/>
    </source>
</evidence>
<evidence type="ECO:0000256" key="1">
    <source>
        <dbReference type="ARBA" id="ARBA00004123"/>
    </source>
</evidence>
<dbReference type="InterPro" id="IPR034922">
    <property type="entry name" value="REX1-like_exo"/>
</dbReference>
<evidence type="ECO:0000256" key="5">
    <source>
        <dbReference type="ARBA" id="ARBA00022839"/>
    </source>
</evidence>
<dbReference type="Pfam" id="PF00929">
    <property type="entry name" value="RNase_T"/>
    <property type="match status" value="1"/>
</dbReference>
<dbReference type="AlphaFoldDB" id="A0ABC8KCV8"/>
<protein>
    <recommendedName>
        <fullName evidence="7">Exonuclease domain-containing protein</fullName>
    </recommendedName>
</protein>